<proteinExistence type="predicted"/>
<name>X0XC70_9ZZZZ</name>
<feature type="non-terminal residue" evidence="1">
    <location>
        <position position="63"/>
    </location>
</feature>
<comment type="caution">
    <text evidence="1">The sequence shown here is derived from an EMBL/GenBank/DDBJ whole genome shotgun (WGS) entry which is preliminary data.</text>
</comment>
<protein>
    <submittedName>
        <fullName evidence="1">Uncharacterized protein</fullName>
    </submittedName>
</protein>
<evidence type="ECO:0000313" key="1">
    <source>
        <dbReference type="EMBL" id="GAG34268.1"/>
    </source>
</evidence>
<dbReference type="EMBL" id="BARS01040301">
    <property type="protein sequence ID" value="GAG34268.1"/>
    <property type="molecule type" value="Genomic_DNA"/>
</dbReference>
<dbReference type="AlphaFoldDB" id="X0XC70"/>
<organism evidence="1">
    <name type="scientific">marine sediment metagenome</name>
    <dbReference type="NCBI Taxonomy" id="412755"/>
    <lineage>
        <taxon>unclassified sequences</taxon>
        <taxon>metagenomes</taxon>
        <taxon>ecological metagenomes</taxon>
    </lineage>
</organism>
<reference evidence="1" key="1">
    <citation type="journal article" date="2014" name="Front. Microbiol.">
        <title>High frequency of phylogenetically diverse reductive dehalogenase-homologous genes in deep subseafloor sedimentary metagenomes.</title>
        <authorList>
            <person name="Kawai M."/>
            <person name="Futagami T."/>
            <person name="Toyoda A."/>
            <person name="Takaki Y."/>
            <person name="Nishi S."/>
            <person name="Hori S."/>
            <person name="Arai W."/>
            <person name="Tsubouchi T."/>
            <person name="Morono Y."/>
            <person name="Uchiyama I."/>
            <person name="Ito T."/>
            <person name="Fujiyama A."/>
            <person name="Inagaki F."/>
            <person name="Takami H."/>
        </authorList>
    </citation>
    <scope>NUCLEOTIDE SEQUENCE</scope>
    <source>
        <strain evidence="1">Expedition CK06-06</strain>
    </source>
</reference>
<gene>
    <name evidence="1" type="ORF">S01H1_61465</name>
</gene>
<accession>X0XC70</accession>
<sequence>MKRYSFILFYLFFFVTGFSQSSPAENYIPGQLYVKFKQAGFKNTPGGISADEMLNKFGAIDIR</sequence>